<evidence type="ECO:0000259" key="6">
    <source>
        <dbReference type="PROSITE" id="PS50048"/>
    </source>
</evidence>
<gene>
    <name evidence="7" type="ORF">EVJ58_g2467</name>
</gene>
<dbReference type="Proteomes" id="UP000298390">
    <property type="component" value="Unassembled WGS sequence"/>
</dbReference>
<dbReference type="PANTHER" id="PTHR31069:SF32">
    <property type="entry name" value="ARGININE METABOLISM REGULATION PROTEIN II"/>
    <property type="match status" value="1"/>
</dbReference>
<feature type="region of interest" description="Disordered" evidence="5">
    <location>
        <begin position="119"/>
        <end position="145"/>
    </location>
</feature>
<dbReference type="GO" id="GO:0000981">
    <property type="term" value="F:DNA-binding transcription factor activity, RNA polymerase II-specific"/>
    <property type="evidence" value="ECO:0007669"/>
    <property type="project" value="InterPro"/>
</dbReference>
<feature type="compositionally biased region" description="Polar residues" evidence="5">
    <location>
        <begin position="170"/>
        <end position="181"/>
    </location>
</feature>
<feature type="compositionally biased region" description="Basic and acidic residues" evidence="5">
    <location>
        <begin position="186"/>
        <end position="196"/>
    </location>
</feature>
<keyword evidence="2" id="KW-0238">DNA-binding</keyword>
<dbReference type="SUPFAM" id="SSF57701">
    <property type="entry name" value="Zn2/Cys6 DNA-binding domain"/>
    <property type="match status" value="2"/>
</dbReference>
<protein>
    <recommendedName>
        <fullName evidence="6">Zn(2)-C6 fungal-type domain-containing protein</fullName>
    </recommendedName>
</protein>
<dbReference type="EMBL" id="SEKV01000091">
    <property type="protein sequence ID" value="TFY64689.1"/>
    <property type="molecule type" value="Genomic_DNA"/>
</dbReference>
<dbReference type="InterPro" id="IPR050675">
    <property type="entry name" value="OAF3"/>
</dbReference>
<evidence type="ECO:0000313" key="7">
    <source>
        <dbReference type="EMBL" id="TFY64689.1"/>
    </source>
</evidence>
<feature type="region of interest" description="Disordered" evidence="5">
    <location>
        <begin position="1"/>
        <end position="23"/>
    </location>
</feature>
<evidence type="ECO:0000256" key="3">
    <source>
        <dbReference type="ARBA" id="ARBA00023163"/>
    </source>
</evidence>
<dbReference type="InterPro" id="IPR001138">
    <property type="entry name" value="Zn2Cys6_DnaBD"/>
</dbReference>
<name>A0A4Y9YUD7_9APHY</name>
<reference evidence="7 8" key="1">
    <citation type="submission" date="2019-01" db="EMBL/GenBank/DDBJ databases">
        <title>Genome sequencing of the rare red list fungi Fomitopsis rosea.</title>
        <authorList>
            <person name="Buettner E."/>
            <person name="Kellner H."/>
        </authorList>
    </citation>
    <scope>NUCLEOTIDE SEQUENCE [LARGE SCALE GENOMIC DNA]</scope>
    <source>
        <strain evidence="7 8">DSM 105464</strain>
    </source>
</reference>
<keyword evidence="3" id="KW-0804">Transcription</keyword>
<comment type="caution">
    <text evidence="7">The sequence shown here is derived from an EMBL/GenBank/DDBJ whole genome shotgun (WGS) entry which is preliminary data.</text>
</comment>
<evidence type="ECO:0000256" key="5">
    <source>
        <dbReference type="SAM" id="MobiDB-lite"/>
    </source>
</evidence>
<organism evidence="7 8">
    <name type="scientific">Rhodofomes roseus</name>
    <dbReference type="NCBI Taxonomy" id="34475"/>
    <lineage>
        <taxon>Eukaryota</taxon>
        <taxon>Fungi</taxon>
        <taxon>Dikarya</taxon>
        <taxon>Basidiomycota</taxon>
        <taxon>Agaricomycotina</taxon>
        <taxon>Agaricomycetes</taxon>
        <taxon>Polyporales</taxon>
        <taxon>Rhodofomes</taxon>
    </lineage>
</organism>
<sequence>MTDSPDGTESVGAESGDDGQLTIRIPNPKVYMARQSQWKGRRGKPRCDHCRLNNLKCDRVLPTCNHCSWANGRECKYTPLPTPAHRGIPRCDRCRLKNLKCDRSLPICNHCQEDNEEDCNYTPKKRHKVPTENQTATPKGDGNMTPYASKTASFLVSEVPSDHEAEVPAESSTAPNGNGATPANKHTFESELRTEPQIKQYKPPGSPTPGDDNAMDVDSEMFQQVGPDGVVTWVRKLALPPLAAKSSSSTSASASGSGYHRPFVLDQGMIVTTPHIDPWTHPSFASLPTAVLQTLVAITAIEMPARHAFDEALVRFVGGLAPELRETATFIPDVYADVAHAITEGRISELSVRLQLWASCHHARSGSHKQHLLILPRDAYYNMDRADEESLRTHYAALTDGEPVPLKPEDPVAGSLATPDPLAVFDRVPVQQQIYDVLVYTHRNHSTAPSMLSEARRIGVVSAPSNNVALVAELVLMQATITWPMVEIFTRLCPLCKMRGKNSTRAAASEDDPSASSASRSHSHVSKR</sequence>
<evidence type="ECO:0000256" key="1">
    <source>
        <dbReference type="ARBA" id="ARBA00023015"/>
    </source>
</evidence>
<dbReference type="AlphaFoldDB" id="A0A4Y9YUD7"/>
<dbReference type="CDD" id="cd00067">
    <property type="entry name" value="GAL4"/>
    <property type="match status" value="2"/>
</dbReference>
<feature type="region of interest" description="Disordered" evidence="5">
    <location>
        <begin position="159"/>
        <end position="216"/>
    </location>
</feature>
<dbReference type="PANTHER" id="PTHR31069">
    <property type="entry name" value="OLEATE-ACTIVATED TRANSCRIPTION FACTOR 1-RELATED"/>
    <property type="match status" value="1"/>
</dbReference>
<accession>A0A4Y9YUD7</accession>
<dbReference type="SMART" id="SM00066">
    <property type="entry name" value="GAL4"/>
    <property type="match status" value="2"/>
</dbReference>
<dbReference type="GO" id="GO:0003677">
    <property type="term" value="F:DNA binding"/>
    <property type="evidence" value="ECO:0007669"/>
    <property type="project" value="UniProtKB-KW"/>
</dbReference>
<keyword evidence="1" id="KW-0805">Transcription regulation</keyword>
<dbReference type="Pfam" id="PF00172">
    <property type="entry name" value="Zn_clus"/>
    <property type="match status" value="1"/>
</dbReference>
<feature type="domain" description="Zn(2)-C6 fungal-type" evidence="6">
    <location>
        <begin position="46"/>
        <end position="77"/>
    </location>
</feature>
<dbReference type="PROSITE" id="PS50048">
    <property type="entry name" value="ZN2_CY6_FUNGAL_2"/>
    <property type="match status" value="2"/>
</dbReference>
<feature type="region of interest" description="Disordered" evidence="5">
    <location>
        <begin position="504"/>
        <end position="528"/>
    </location>
</feature>
<feature type="domain" description="Zn(2)-C6 fungal-type" evidence="6">
    <location>
        <begin position="90"/>
        <end position="121"/>
    </location>
</feature>
<evidence type="ECO:0000256" key="2">
    <source>
        <dbReference type="ARBA" id="ARBA00023125"/>
    </source>
</evidence>
<evidence type="ECO:0000313" key="8">
    <source>
        <dbReference type="Proteomes" id="UP000298390"/>
    </source>
</evidence>
<keyword evidence="4" id="KW-0539">Nucleus</keyword>
<dbReference type="GO" id="GO:0008270">
    <property type="term" value="F:zinc ion binding"/>
    <property type="evidence" value="ECO:0007669"/>
    <property type="project" value="InterPro"/>
</dbReference>
<proteinExistence type="predicted"/>
<dbReference type="Gene3D" id="4.10.240.10">
    <property type="entry name" value="Zn(2)-C6 fungal-type DNA-binding domain"/>
    <property type="match status" value="2"/>
</dbReference>
<dbReference type="InterPro" id="IPR036864">
    <property type="entry name" value="Zn2-C6_fun-type_DNA-bd_sf"/>
</dbReference>
<evidence type="ECO:0000256" key="4">
    <source>
        <dbReference type="ARBA" id="ARBA00023242"/>
    </source>
</evidence>